<sequence>MQDVCKDYTLRKQKVVGLLDASIEIHRGDFVSLVGPSGSGKSTLLLMLGGMLSPTSGEVTLDGHSVYNRTADERAELRQKYIGYVFQTFNLVPYLTALENVQVPMYLASVPETDQQSRAEELLQRVGLGDRMHHKPSELSVGQQQRVALARMLANDPAVILADEPTGNLDPETASQVIRFFEEFNEEGRTIVMVTHDPGAAKRAKRTIRLTEGRLIGDLHSPGTANVA</sequence>
<dbReference type="PANTHER" id="PTHR24220">
    <property type="entry name" value="IMPORT ATP-BINDING PROTEIN"/>
    <property type="match status" value="1"/>
</dbReference>
<dbReference type="SUPFAM" id="SSF52540">
    <property type="entry name" value="P-loop containing nucleoside triphosphate hydrolases"/>
    <property type="match status" value="1"/>
</dbReference>
<reference evidence="6 7" key="1">
    <citation type="journal article" date="2013" name="Mar. Genomics">
        <title>Expression of sulfatases in Rhodopirellula baltica and the diversity of sulfatases in the genus Rhodopirellula.</title>
        <authorList>
            <person name="Wegner C.E."/>
            <person name="Richter-Heitmann T."/>
            <person name="Klindworth A."/>
            <person name="Klockow C."/>
            <person name="Richter M."/>
            <person name="Achstetter T."/>
            <person name="Glockner F.O."/>
            <person name="Harder J."/>
        </authorList>
    </citation>
    <scope>NUCLEOTIDE SEQUENCE [LARGE SCALE GENOMIC DNA]</scope>
    <source>
        <strain evidence="6 7">SM41</strain>
    </source>
</reference>
<dbReference type="Proteomes" id="UP000011885">
    <property type="component" value="Unassembled WGS sequence"/>
</dbReference>
<dbReference type="EMBL" id="ANOH01000384">
    <property type="protein sequence ID" value="EMI53076.1"/>
    <property type="molecule type" value="Genomic_DNA"/>
</dbReference>
<dbReference type="PROSITE" id="PS00211">
    <property type="entry name" value="ABC_TRANSPORTER_1"/>
    <property type="match status" value="1"/>
</dbReference>
<feature type="domain" description="ABC transporter" evidence="5">
    <location>
        <begin position="1"/>
        <end position="228"/>
    </location>
</feature>
<organism evidence="6 7">
    <name type="scientific">Rhodopirellula sallentina SM41</name>
    <dbReference type="NCBI Taxonomy" id="1263870"/>
    <lineage>
        <taxon>Bacteria</taxon>
        <taxon>Pseudomonadati</taxon>
        <taxon>Planctomycetota</taxon>
        <taxon>Planctomycetia</taxon>
        <taxon>Pirellulales</taxon>
        <taxon>Pirellulaceae</taxon>
        <taxon>Rhodopirellula</taxon>
    </lineage>
</organism>
<evidence type="ECO:0000256" key="2">
    <source>
        <dbReference type="ARBA" id="ARBA00022741"/>
    </source>
</evidence>
<evidence type="ECO:0000313" key="7">
    <source>
        <dbReference type="Proteomes" id="UP000011885"/>
    </source>
</evidence>
<dbReference type="SMART" id="SM00382">
    <property type="entry name" value="AAA"/>
    <property type="match status" value="1"/>
</dbReference>
<dbReference type="PATRIC" id="fig|1263870.3.peg.5815"/>
<keyword evidence="7" id="KW-1185">Reference proteome</keyword>
<keyword evidence="1" id="KW-0813">Transport</keyword>
<dbReference type="GO" id="GO:0005524">
    <property type="term" value="F:ATP binding"/>
    <property type="evidence" value="ECO:0007669"/>
    <property type="project" value="UniProtKB-KW"/>
</dbReference>
<keyword evidence="2" id="KW-0547">Nucleotide-binding</keyword>
<evidence type="ECO:0000256" key="3">
    <source>
        <dbReference type="ARBA" id="ARBA00022840"/>
    </source>
</evidence>
<dbReference type="PANTHER" id="PTHR24220:SF86">
    <property type="entry name" value="ABC TRANSPORTER ABCH.1"/>
    <property type="match status" value="1"/>
</dbReference>
<dbReference type="Pfam" id="PF00005">
    <property type="entry name" value="ABC_tran"/>
    <property type="match status" value="1"/>
</dbReference>
<dbReference type="GO" id="GO:0098796">
    <property type="term" value="C:membrane protein complex"/>
    <property type="evidence" value="ECO:0007669"/>
    <property type="project" value="UniProtKB-ARBA"/>
</dbReference>
<dbReference type="InterPro" id="IPR015854">
    <property type="entry name" value="ABC_transpr_LolD-like"/>
</dbReference>
<evidence type="ECO:0000313" key="6">
    <source>
        <dbReference type="EMBL" id="EMI53076.1"/>
    </source>
</evidence>
<dbReference type="CDD" id="cd03255">
    <property type="entry name" value="ABC_MJ0796_LolCDE_FtsE"/>
    <property type="match status" value="1"/>
</dbReference>
<evidence type="ECO:0000259" key="5">
    <source>
        <dbReference type="PROSITE" id="PS50893"/>
    </source>
</evidence>
<dbReference type="FunFam" id="3.40.50.300:FF:000032">
    <property type="entry name" value="Export ABC transporter ATP-binding protein"/>
    <property type="match status" value="1"/>
</dbReference>
<dbReference type="GO" id="GO:0016887">
    <property type="term" value="F:ATP hydrolysis activity"/>
    <property type="evidence" value="ECO:0007669"/>
    <property type="project" value="InterPro"/>
</dbReference>
<proteinExistence type="inferred from homology"/>
<dbReference type="Gene3D" id="3.40.50.300">
    <property type="entry name" value="P-loop containing nucleotide triphosphate hydrolases"/>
    <property type="match status" value="1"/>
</dbReference>
<accession>M5U5E0</accession>
<dbReference type="InterPro" id="IPR027417">
    <property type="entry name" value="P-loop_NTPase"/>
</dbReference>
<comment type="similarity">
    <text evidence="4">Belongs to the ABC transporter superfamily. Macrolide exporter (TC 3.A.1.122) family.</text>
</comment>
<evidence type="ECO:0000256" key="1">
    <source>
        <dbReference type="ARBA" id="ARBA00022448"/>
    </source>
</evidence>
<protein>
    <submittedName>
        <fullName evidence="6">ABC transporter, ATP-binding protein</fullName>
    </submittedName>
</protein>
<dbReference type="GO" id="GO:0005886">
    <property type="term" value="C:plasma membrane"/>
    <property type="evidence" value="ECO:0007669"/>
    <property type="project" value="TreeGrafter"/>
</dbReference>
<dbReference type="AlphaFoldDB" id="M5U5E0"/>
<comment type="caution">
    <text evidence="6">The sequence shown here is derived from an EMBL/GenBank/DDBJ whole genome shotgun (WGS) entry which is preliminary data.</text>
</comment>
<evidence type="ECO:0000256" key="4">
    <source>
        <dbReference type="ARBA" id="ARBA00038388"/>
    </source>
</evidence>
<keyword evidence="3 6" id="KW-0067">ATP-binding</keyword>
<dbReference type="InterPro" id="IPR003593">
    <property type="entry name" value="AAA+_ATPase"/>
</dbReference>
<name>M5U5E0_9BACT</name>
<dbReference type="PROSITE" id="PS50893">
    <property type="entry name" value="ABC_TRANSPORTER_2"/>
    <property type="match status" value="1"/>
</dbReference>
<dbReference type="InterPro" id="IPR017871">
    <property type="entry name" value="ABC_transporter-like_CS"/>
</dbReference>
<dbReference type="InterPro" id="IPR003439">
    <property type="entry name" value="ABC_transporter-like_ATP-bd"/>
</dbReference>
<dbReference type="GO" id="GO:0022857">
    <property type="term" value="F:transmembrane transporter activity"/>
    <property type="evidence" value="ECO:0007669"/>
    <property type="project" value="TreeGrafter"/>
</dbReference>
<dbReference type="InterPro" id="IPR017911">
    <property type="entry name" value="MacB-like_ATP-bd"/>
</dbReference>
<gene>
    <name evidence="6" type="ORF">RSSM_05487</name>
</gene>